<proteinExistence type="predicted"/>
<sequence length="398" mass="45576">MTSILVDCVKLNYVIGKYGHQTKHIHATTKTKEVREWVNQISQLEYTQAVYVLKKDNALFAGKDIQKRYNETVIWKIIMKGAELLNTATLPAAKGPLDEFTMAEKVAAKNFMEEAGYGTSAANQRLWRNLWKNLFQMREAGIDRILFYRTKEFDTYCKEYPKANEITLLDTVLSWEDAYGPQIEQLEKRAIKWSEGDFTGKVYLEEPHVAQKLEVPGSSWNDASKMWISRDEESASRLAEPKVGLPTQLWSPYDNHTISELSKNKSIFISLIPTDNGHLSVCPIVPVREGDFLGVFAGMIRFSENFDPFYGIRGPGQRLWLDYSQITGTLNQMRVSQPGGYANVRLQWELVNKEDETQSGVSWRVSVRADRAIMPFQEIIRAAPQKEQGYDLHAIDFL</sequence>
<gene>
    <name evidence="1" type="ORF">BDV33DRAFT_193703</name>
</gene>
<dbReference type="EMBL" id="ML733466">
    <property type="protein sequence ID" value="KAB8217301.1"/>
    <property type="molecule type" value="Genomic_DNA"/>
</dbReference>
<evidence type="ECO:0000313" key="2">
    <source>
        <dbReference type="Proteomes" id="UP000326799"/>
    </source>
</evidence>
<protein>
    <submittedName>
        <fullName evidence="1">Uncharacterized protein</fullName>
    </submittedName>
</protein>
<name>A0A5N6EI64_9EURO</name>
<reference evidence="1 2" key="1">
    <citation type="submission" date="2019-04" db="EMBL/GenBank/DDBJ databases">
        <title>Fungal friends and foes A comparative genomics study of 23 Aspergillus species from section Flavi.</title>
        <authorList>
            <consortium name="DOE Joint Genome Institute"/>
            <person name="Kjaerbolling I."/>
            <person name="Vesth T.C."/>
            <person name="Frisvad J.C."/>
            <person name="Nybo J.L."/>
            <person name="Theobald S."/>
            <person name="Kildgaard S."/>
            <person name="Petersen T.I."/>
            <person name="Kuo A."/>
            <person name="Sato A."/>
            <person name="Lyhne E.K."/>
            <person name="Kogle M.E."/>
            <person name="Wiebenga A."/>
            <person name="Kun R.S."/>
            <person name="Lubbers R.J."/>
            <person name="Makela M.R."/>
            <person name="Barry K."/>
            <person name="Chovatia M."/>
            <person name="Clum A."/>
            <person name="Daum C."/>
            <person name="Haridas S."/>
            <person name="He G."/>
            <person name="LaButti K."/>
            <person name="Lipzen A."/>
            <person name="Mondo S."/>
            <person name="Pangilinan J."/>
            <person name="Riley R."/>
            <person name="Salamov A."/>
            <person name="Simmons B.A."/>
            <person name="Magnuson J.K."/>
            <person name="Henrissat B."/>
            <person name="Mortensen U.H."/>
            <person name="Larsen T.O."/>
            <person name="De vries R.P."/>
            <person name="Grigoriev I.V."/>
            <person name="Machida M."/>
            <person name="Baker S.E."/>
            <person name="Andersen M.R."/>
        </authorList>
    </citation>
    <scope>NUCLEOTIDE SEQUENCE [LARGE SCALE GENOMIC DNA]</scope>
    <source>
        <strain evidence="1 2">CBS 126849</strain>
    </source>
</reference>
<dbReference type="AlphaFoldDB" id="A0A5N6EI64"/>
<dbReference type="Proteomes" id="UP000326799">
    <property type="component" value="Unassembled WGS sequence"/>
</dbReference>
<evidence type="ECO:0000313" key="1">
    <source>
        <dbReference type="EMBL" id="KAB8217301.1"/>
    </source>
</evidence>
<organism evidence="1 2">
    <name type="scientific">Aspergillus novoparasiticus</name>
    <dbReference type="NCBI Taxonomy" id="986946"/>
    <lineage>
        <taxon>Eukaryota</taxon>
        <taxon>Fungi</taxon>
        <taxon>Dikarya</taxon>
        <taxon>Ascomycota</taxon>
        <taxon>Pezizomycotina</taxon>
        <taxon>Eurotiomycetes</taxon>
        <taxon>Eurotiomycetidae</taxon>
        <taxon>Eurotiales</taxon>
        <taxon>Aspergillaceae</taxon>
        <taxon>Aspergillus</taxon>
        <taxon>Aspergillus subgen. Circumdati</taxon>
    </lineage>
</organism>
<accession>A0A5N6EI64</accession>
<keyword evidence="2" id="KW-1185">Reference proteome</keyword>